<dbReference type="KEGG" id="aaqu:D3M96_02555"/>
<dbReference type="GO" id="GO:0004190">
    <property type="term" value="F:aspartic-type endopeptidase activity"/>
    <property type="evidence" value="ECO:0007669"/>
    <property type="project" value="InterPro"/>
</dbReference>
<dbReference type="PANTHER" id="PTHR30487:SF0">
    <property type="entry name" value="PREPILIN LEADER PEPTIDASE_N-METHYLTRANSFERASE-RELATED"/>
    <property type="match status" value="1"/>
</dbReference>
<feature type="transmembrane region" description="Helical" evidence="3">
    <location>
        <begin position="83"/>
        <end position="102"/>
    </location>
</feature>
<evidence type="ECO:0000256" key="1">
    <source>
        <dbReference type="ARBA" id="ARBA00005801"/>
    </source>
</evidence>
<dbReference type="RefSeq" id="WP_121737916.1">
    <property type="nucleotide sequence ID" value="NZ_CP032153.1"/>
</dbReference>
<accession>A0A3G2HR29</accession>
<evidence type="ECO:0000313" key="6">
    <source>
        <dbReference type="Proteomes" id="UP000268070"/>
    </source>
</evidence>
<dbReference type="Gene3D" id="1.20.120.1220">
    <property type="match status" value="1"/>
</dbReference>
<dbReference type="Proteomes" id="UP000268070">
    <property type="component" value="Chromosome"/>
</dbReference>
<gene>
    <name evidence="5" type="ORF">D3M96_02555</name>
</gene>
<organism evidence="5 6">
    <name type="scientific">Alcaligenes aquatilis</name>
    <dbReference type="NCBI Taxonomy" id="323284"/>
    <lineage>
        <taxon>Bacteria</taxon>
        <taxon>Pseudomonadati</taxon>
        <taxon>Pseudomonadota</taxon>
        <taxon>Betaproteobacteria</taxon>
        <taxon>Burkholderiales</taxon>
        <taxon>Alcaligenaceae</taxon>
        <taxon>Alcaligenes</taxon>
    </lineage>
</organism>
<feature type="transmembrane region" description="Helical" evidence="3">
    <location>
        <begin position="139"/>
        <end position="159"/>
    </location>
</feature>
<dbReference type="PANTHER" id="PTHR30487">
    <property type="entry name" value="TYPE 4 PREPILIN-LIKE PROTEINS LEADER PEPTIDE-PROCESSING ENZYME"/>
    <property type="match status" value="1"/>
</dbReference>
<keyword evidence="3" id="KW-0812">Transmembrane</keyword>
<dbReference type="AlphaFoldDB" id="A0A3G2HR29"/>
<dbReference type="OrthoDB" id="9789291at2"/>
<keyword evidence="3" id="KW-1133">Transmembrane helix</keyword>
<dbReference type="GO" id="GO:0005886">
    <property type="term" value="C:plasma membrane"/>
    <property type="evidence" value="ECO:0007669"/>
    <property type="project" value="TreeGrafter"/>
</dbReference>
<feature type="transmembrane region" description="Helical" evidence="3">
    <location>
        <begin position="109"/>
        <end position="127"/>
    </location>
</feature>
<evidence type="ECO:0000256" key="3">
    <source>
        <dbReference type="SAM" id="Phobius"/>
    </source>
</evidence>
<proteinExistence type="inferred from homology"/>
<feature type="domain" description="Prepilin type IV endopeptidase peptidase" evidence="4">
    <location>
        <begin position="94"/>
        <end position="200"/>
    </location>
</feature>
<dbReference type="Pfam" id="PF01478">
    <property type="entry name" value="Peptidase_A24"/>
    <property type="match status" value="1"/>
</dbReference>
<dbReference type="GO" id="GO:0006465">
    <property type="term" value="P:signal peptide processing"/>
    <property type="evidence" value="ECO:0007669"/>
    <property type="project" value="TreeGrafter"/>
</dbReference>
<evidence type="ECO:0000256" key="2">
    <source>
        <dbReference type="RuleBase" id="RU003793"/>
    </source>
</evidence>
<comment type="similarity">
    <text evidence="1 2">Belongs to the peptidase A24 family.</text>
</comment>
<feature type="transmembrane region" description="Helical" evidence="3">
    <location>
        <begin position="58"/>
        <end position="77"/>
    </location>
</feature>
<name>A0A3G2HR29_9BURK</name>
<feature type="transmembrane region" description="Helical" evidence="3">
    <location>
        <begin position="214"/>
        <end position="231"/>
    </location>
</feature>
<protein>
    <submittedName>
        <fullName evidence="5">Prepilin peptidase</fullName>
    </submittedName>
</protein>
<dbReference type="InterPro" id="IPR050882">
    <property type="entry name" value="Prepilin_peptidase/N-MTase"/>
</dbReference>
<evidence type="ECO:0000313" key="5">
    <source>
        <dbReference type="EMBL" id="AYN19514.1"/>
    </source>
</evidence>
<dbReference type="InterPro" id="IPR014032">
    <property type="entry name" value="Peptidase_A24A_bac"/>
</dbReference>
<keyword evidence="3" id="KW-0472">Membrane</keyword>
<reference evidence="5 6" key="1">
    <citation type="submission" date="2018-09" db="EMBL/GenBank/DDBJ databases">
        <title>Complete genome sequence of the hydrocarbonoclastic bacterium Alcaligenes aquatilis QD168, isolated from a crude-oil polluted marine sediment of Central Chile.</title>
        <authorList>
            <person name="Duran R.E."/>
            <person name="Barra B."/>
            <person name="Salva-Serra F."/>
            <person name="Mendez V."/>
            <person name="Moore E.R.B."/>
            <person name="Seeger M."/>
        </authorList>
    </citation>
    <scope>NUCLEOTIDE SEQUENCE [LARGE SCALE GENOMIC DNA]</scope>
    <source>
        <strain evidence="5 6">QD168</strain>
    </source>
</reference>
<evidence type="ECO:0000259" key="4">
    <source>
        <dbReference type="Pfam" id="PF01478"/>
    </source>
</evidence>
<feature type="transmembrane region" description="Helical" evidence="3">
    <location>
        <begin position="6"/>
        <end position="25"/>
    </location>
</feature>
<sequence length="232" mass="25059">MHPVFTPVLISTLGLLIGGYLWQVAHHYTDLIYQGEHPTTRIFWLAARLKSTRPYSQSLTLSAYISIALLICFWAVLYAHLGISVPTFFLACAAAGMLLLAMIDARCGLLPDALTMPLLWAGLGVAWADQGLVTLDQAFLSAAAIYLALRLLGIVFRLVRHREGLGGGDTKLSAAIGAWLGWPEVFHVVFAGSVIGLIAVLLLGRKWKGDEHPFGPSLVLGAFAVAVNKLLN</sequence>
<dbReference type="InterPro" id="IPR000045">
    <property type="entry name" value="Prepilin_IV_endopep_pep"/>
</dbReference>
<feature type="transmembrane region" description="Helical" evidence="3">
    <location>
        <begin position="180"/>
        <end position="202"/>
    </location>
</feature>
<dbReference type="PRINTS" id="PR00864">
    <property type="entry name" value="PREPILNPTASE"/>
</dbReference>
<dbReference type="EMBL" id="CP032153">
    <property type="protein sequence ID" value="AYN19514.1"/>
    <property type="molecule type" value="Genomic_DNA"/>
</dbReference>